<name>A0A9X6NHR8_HYPEX</name>
<organism evidence="1 2">
    <name type="scientific">Hypsibius exemplaris</name>
    <name type="common">Freshwater tardigrade</name>
    <dbReference type="NCBI Taxonomy" id="2072580"/>
    <lineage>
        <taxon>Eukaryota</taxon>
        <taxon>Metazoa</taxon>
        <taxon>Ecdysozoa</taxon>
        <taxon>Tardigrada</taxon>
        <taxon>Eutardigrada</taxon>
        <taxon>Parachela</taxon>
        <taxon>Hypsibioidea</taxon>
        <taxon>Hypsibiidae</taxon>
        <taxon>Hypsibius</taxon>
    </lineage>
</organism>
<reference evidence="2" key="1">
    <citation type="submission" date="2017-01" db="EMBL/GenBank/DDBJ databases">
        <title>Comparative genomics of anhydrobiosis in the tardigrade Hypsibius dujardini.</title>
        <authorList>
            <person name="Yoshida Y."/>
            <person name="Koutsovoulos G."/>
            <person name="Laetsch D."/>
            <person name="Stevens L."/>
            <person name="Kumar S."/>
            <person name="Horikawa D."/>
            <person name="Ishino K."/>
            <person name="Komine S."/>
            <person name="Tomita M."/>
            <person name="Blaxter M."/>
            <person name="Arakawa K."/>
        </authorList>
    </citation>
    <scope>NUCLEOTIDE SEQUENCE [LARGE SCALE GENOMIC DNA]</scope>
    <source>
        <strain evidence="2">Z151</strain>
    </source>
</reference>
<keyword evidence="2" id="KW-1185">Reference proteome</keyword>
<gene>
    <name evidence="1" type="ORF">BV898_17887</name>
</gene>
<protein>
    <submittedName>
        <fullName evidence="1">Uncharacterized protein</fullName>
    </submittedName>
</protein>
<dbReference type="EMBL" id="MTYJ01000323">
    <property type="protein sequence ID" value="OWA53459.1"/>
    <property type="molecule type" value="Genomic_DNA"/>
</dbReference>
<dbReference type="Proteomes" id="UP000192578">
    <property type="component" value="Unassembled WGS sequence"/>
</dbReference>
<sequence>MVTIDATKIFLGPLFIVMQKITGYQFSPQVQQDLFVAPDILTAFVRKTWDWVVRDNIQWELQQRNSILKLQLLVHNQFSSP</sequence>
<proteinExistence type="predicted"/>
<evidence type="ECO:0000313" key="2">
    <source>
        <dbReference type="Proteomes" id="UP000192578"/>
    </source>
</evidence>
<accession>A0A9X6NHR8</accession>
<dbReference type="AlphaFoldDB" id="A0A9X6NHR8"/>
<evidence type="ECO:0000313" key="1">
    <source>
        <dbReference type="EMBL" id="OWA53459.1"/>
    </source>
</evidence>
<comment type="caution">
    <text evidence="1">The sequence shown here is derived from an EMBL/GenBank/DDBJ whole genome shotgun (WGS) entry which is preliminary data.</text>
</comment>